<dbReference type="EMBL" id="AAQR03016934">
    <property type="status" value="NOT_ANNOTATED_CDS"/>
    <property type="molecule type" value="Genomic_DNA"/>
</dbReference>
<reference evidence="2" key="2">
    <citation type="submission" date="2025-08" db="UniProtKB">
        <authorList>
            <consortium name="Ensembl"/>
        </authorList>
    </citation>
    <scope>IDENTIFICATION</scope>
</reference>
<keyword evidence="3" id="KW-1185">Reference proteome</keyword>
<evidence type="ECO:0000313" key="2">
    <source>
        <dbReference type="Ensembl" id="ENSOGAP00000020335.1"/>
    </source>
</evidence>
<organism evidence="2 3">
    <name type="scientific">Otolemur garnettii</name>
    <name type="common">Small-eared galago</name>
    <name type="synonym">Garnett's greater bushbaby</name>
    <dbReference type="NCBI Taxonomy" id="30611"/>
    <lineage>
        <taxon>Eukaryota</taxon>
        <taxon>Metazoa</taxon>
        <taxon>Chordata</taxon>
        <taxon>Craniata</taxon>
        <taxon>Vertebrata</taxon>
        <taxon>Euteleostomi</taxon>
        <taxon>Mammalia</taxon>
        <taxon>Eutheria</taxon>
        <taxon>Euarchontoglires</taxon>
        <taxon>Primates</taxon>
        <taxon>Strepsirrhini</taxon>
        <taxon>Lorisiformes</taxon>
        <taxon>Galagidae</taxon>
        <taxon>Otolemur</taxon>
    </lineage>
</organism>
<dbReference type="GeneTree" id="ENSGT00430000032851"/>
<dbReference type="AlphaFoldDB" id="H0XW42"/>
<proteinExistence type="predicted"/>
<reference evidence="3" key="1">
    <citation type="submission" date="2011-03" db="EMBL/GenBank/DDBJ databases">
        <title>Version 3 of the genome sequence of Otolemur garnettii (Bushbaby).</title>
        <authorList>
            <consortium name="The Broad Institute Genome Sequencing Platform"/>
            <person name="Di Palma F."/>
            <person name="Johnson J."/>
            <person name="Lander E.S."/>
            <person name="Lindblad-Toh K."/>
            <person name="Jaffe D.B."/>
            <person name="Gnerre S."/>
            <person name="MacCallum I."/>
            <person name="Przybylski D."/>
            <person name="Ribeiro F.J."/>
            <person name="Burton J.N."/>
            <person name="Walker B.J."/>
            <person name="Sharpe T."/>
            <person name="Hall G."/>
        </authorList>
    </citation>
    <scope>NUCLEOTIDE SEQUENCE [LARGE SCALE GENOMIC DNA]</scope>
</reference>
<dbReference type="HOGENOM" id="CLU_1418069_0_0_1"/>
<accession>H0XW42</accession>
<feature type="region of interest" description="Disordered" evidence="1">
    <location>
        <begin position="147"/>
        <end position="184"/>
    </location>
</feature>
<dbReference type="STRING" id="30611.ENSOGAP00000020335"/>
<evidence type="ECO:0000256" key="1">
    <source>
        <dbReference type="SAM" id="MobiDB-lite"/>
    </source>
</evidence>
<feature type="region of interest" description="Disordered" evidence="1">
    <location>
        <begin position="98"/>
        <end position="133"/>
    </location>
</feature>
<dbReference type="OMA" id="WGSWREP"/>
<name>H0XW42_OTOGA</name>
<evidence type="ECO:0000313" key="3">
    <source>
        <dbReference type="Proteomes" id="UP000005225"/>
    </source>
</evidence>
<protein>
    <recommendedName>
        <fullName evidence="4">Pleckstrin homology and RhoGEF domain containing G7</fullName>
    </recommendedName>
</protein>
<dbReference type="Pfam" id="PF15720">
    <property type="entry name" value="DUF4675"/>
    <property type="match status" value="1"/>
</dbReference>
<dbReference type="Ensembl" id="ENSOGAT00000029975.1">
    <property type="protein sequence ID" value="ENSOGAP00000020335.1"/>
    <property type="gene ID" value="ENSOGAG00000024825.1"/>
</dbReference>
<sequence length="199" mass="22007">MEKQASSCPVVLCPDVVPSPQHPARSLSERHCESQGWLLQFDRQAPGRISTSPTLRRLRGSGCGTLHSLPQQEGLQVPTWGSWGESVGCTHYLSKSLPGHPEAPPHSLSSWRLRSKLPSDPEQTLDTADSFKLQTRPTDQCVLPELQSTDKESLHQASLPGQEAHSPPRPTLRCPGPQGEESRPSRYVCSCFLQCYDIY</sequence>
<dbReference type="InParanoid" id="H0XW42"/>
<evidence type="ECO:0008006" key="4">
    <source>
        <dbReference type="Google" id="ProtNLM"/>
    </source>
</evidence>
<reference evidence="2" key="3">
    <citation type="submission" date="2025-09" db="UniProtKB">
        <authorList>
            <consortium name="Ensembl"/>
        </authorList>
    </citation>
    <scope>IDENTIFICATION</scope>
</reference>
<feature type="compositionally biased region" description="Polar residues" evidence="1">
    <location>
        <begin position="121"/>
        <end position="133"/>
    </location>
</feature>
<dbReference type="eggNOG" id="ENOG502S9PS">
    <property type="taxonomic scope" value="Eukaryota"/>
</dbReference>
<dbReference type="Proteomes" id="UP000005225">
    <property type="component" value="Unassembled WGS sequence"/>
</dbReference>